<evidence type="ECO:0000313" key="1">
    <source>
        <dbReference type="EMBL" id="CAE2202986.1"/>
    </source>
</evidence>
<dbReference type="InterPro" id="IPR036770">
    <property type="entry name" value="Ankyrin_rpt-contain_sf"/>
</dbReference>
<gene>
    <name evidence="1" type="ORF">OAUR00152_LOCUS1501</name>
</gene>
<dbReference type="Gene3D" id="1.25.40.20">
    <property type="entry name" value="Ankyrin repeat-containing domain"/>
    <property type="match status" value="1"/>
</dbReference>
<dbReference type="AlphaFoldDB" id="A0A7S4HLP8"/>
<accession>A0A7S4HLP8</accession>
<sequence length="153" mass="17447">MTLSSDEYADSSDSQLLQQIKSTRWEKLRCVLKSPDGRAMAKKPDVYGNLPLHAAIGYKAPDDVILEILRIHPQATREHGTDYWLPLHVAAMWGTSPEVLEAIIREYPLALDDVGEPGIKGRTPRHFSDRFKHNKELLERPTSEWVRLVGLDY</sequence>
<reference evidence="1" key="1">
    <citation type="submission" date="2021-01" db="EMBL/GenBank/DDBJ databases">
        <authorList>
            <person name="Corre E."/>
            <person name="Pelletier E."/>
            <person name="Niang G."/>
            <person name="Scheremetjew M."/>
            <person name="Finn R."/>
            <person name="Kale V."/>
            <person name="Holt S."/>
            <person name="Cochrane G."/>
            <person name="Meng A."/>
            <person name="Brown T."/>
            <person name="Cohen L."/>
        </authorList>
    </citation>
    <scope>NUCLEOTIDE SEQUENCE</scope>
    <source>
        <strain evidence="1">Isolate 1302-5</strain>
    </source>
</reference>
<organism evidence="1">
    <name type="scientific">Odontella aurita</name>
    <dbReference type="NCBI Taxonomy" id="265563"/>
    <lineage>
        <taxon>Eukaryota</taxon>
        <taxon>Sar</taxon>
        <taxon>Stramenopiles</taxon>
        <taxon>Ochrophyta</taxon>
        <taxon>Bacillariophyta</taxon>
        <taxon>Mediophyceae</taxon>
        <taxon>Biddulphiophycidae</taxon>
        <taxon>Eupodiscales</taxon>
        <taxon>Odontellaceae</taxon>
        <taxon>Odontella</taxon>
    </lineage>
</organism>
<protein>
    <submittedName>
        <fullName evidence="1">Uncharacterized protein</fullName>
    </submittedName>
</protein>
<dbReference type="SUPFAM" id="SSF48403">
    <property type="entry name" value="Ankyrin repeat"/>
    <property type="match status" value="1"/>
</dbReference>
<dbReference type="EMBL" id="HBKQ01002254">
    <property type="protein sequence ID" value="CAE2202986.1"/>
    <property type="molecule type" value="Transcribed_RNA"/>
</dbReference>
<proteinExistence type="predicted"/>
<name>A0A7S4HLP8_9STRA</name>